<dbReference type="RefSeq" id="WP_183832563.1">
    <property type="nucleotide sequence ID" value="NZ_JACHEU010000005.1"/>
</dbReference>
<dbReference type="InterPro" id="IPR009000">
    <property type="entry name" value="Transl_B-barrel_sf"/>
</dbReference>
<name>A0A7W9VWR2_9HYPH</name>
<evidence type="ECO:0000256" key="4">
    <source>
        <dbReference type="ARBA" id="ARBA00022917"/>
    </source>
</evidence>
<dbReference type="Proteomes" id="UP000533306">
    <property type="component" value="Unassembled WGS sequence"/>
</dbReference>
<gene>
    <name evidence="8" type="ORF">HNR59_003782</name>
</gene>
<dbReference type="CDD" id="cd04170">
    <property type="entry name" value="EF-G_bact"/>
    <property type="match status" value="1"/>
</dbReference>
<dbReference type="FunFam" id="3.30.70.240:FF:000001">
    <property type="entry name" value="Elongation factor G"/>
    <property type="match status" value="1"/>
</dbReference>
<keyword evidence="2" id="KW-0547">Nucleotide-binding</keyword>
<dbReference type="GO" id="GO:0005525">
    <property type="term" value="F:GTP binding"/>
    <property type="evidence" value="ECO:0007669"/>
    <property type="project" value="UniProtKB-KW"/>
</dbReference>
<protein>
    <recommendedName>
        <fullName evidence="1">Elongation factor G</fullName>
    </recommendedName>
</protein>
<dbReference type="AlphaFoldDB" id="A0A7W9VWR2"/>
<dbReference type="InterPro" id="IPR035647">
    <property type="entry name" value="EFG_III/V"/>
</dbReference>
<dbReference type="SUPFAM" id="SSF54980">
    <property type="entry name" value="EF-G C-terminal domain-like"/>
    <property type="match status" value="2"/>
</dbReference>
<dbReference type="InterPro" id="IPR000795">
    <property type="entry name" value="T_Tr_GTP-bd_dom"/>
</dbReference>
<dbReference type="InterPro" id="IPR014721">
    <property type="entry name" value="Ribsml_uS5_D2-typ_fold_subgr"/>
</dbReference>
<sequence>MGNRAGGRRTGPKCIAIVGPFSSGKSTLFEAILARTGAIARQNPIASGNTVSDHSPEAREHAMSVEATFATVEFMGDTLTFVDCPGSIEFAFEAEPVLAACDLAVVVAEPDEKKIPALQLIMRRLDELGIPRILFLNKVDKATAGVREALKTLQPASSVPLLLRQIPLRKDGVVIGSIDLALERAYIYREYAASEVADIPGDDKAREIEARFSMLETLADHDDALMEQLLEEIEPPRDAVFDDLVADLREGRVTPVLIGTAEKGNGVLRLLKAIRHDAPDVEPTRRRLGVADDESVTLVQVMKTIHTSHGGKLSVSRVLAGQLSDGAELFLPNGEAAKVSGLYRMFGKDQTKIADAATGDTVALGKLESVRTGAPLTSAKGGREFLIELVPPKPVYAFALRPKERKDDVKLSAAVQRLAEEDPSLSLAHNQDSAETVLSGHGEMHLRVVRERLEGRNQIAVEGHAPAVPYRETIRKGTQQRGRHKKQSGGHGQFGDVVIEIRPLPRGSGFEFTDTISGGVVPKQYIPSVETGVRDYLKCGPLGFPVVDIAVNLSDGSYHTVDSSDMAFQMAARLAMKEGMAACSPVLLEPIMEVEIFTPSEATARIIAIIPQRRGQILGYDARSGWPGWDVVRATMPQAEMGDLIIELRSATSGVGNYIASFSHMAELTGRLADVVMNAAGKAA</sequence>
<dbReference type="InterPro" id="IPR005517">
    <property type="entry name" value="Transl_elong_EFG/EF2_IV"/>
</dbReference>
<dbReference type="Gene3D" id="3.30.70.240">
    <property type="match status" value="1"/>
</dbReference>
<dbReference type="EMBL" id="JACHEU010000005">
    <property type="protein sequence ID" value="MBB6014388.1"/>
    <property type="molecule type" value="Genomic_DNA"/>
</dbReference>
<organism evidence="8 9">
    <name type="scientific">Aquamicrobium lusatiense</name>
    <dbReference type="NCBI Taxonomy" id="89772"/>
    <lineage>
        <taxon>Bacteria</taxon>
        <taxon>Pseudomonadati</taxon>
        <taxon>Pseudomonadota</taxon>
        <taxon>Alphaproteobacteria</taxon>
        <taxon>Hyphomicrobiales</taxon>
        <taxon>Phyllobacteriaceae</taxon>
        <taxon>Aquamicrobium</taxon>
    </lineage>
</organism>
<evidence type="ECO:0000313" key="8">
    <source>
        <dbReference type="EMBL" id="MBB6014388.1"/>
    </source>
</evidence>
<dbReference type="PROSITE" id="PS51722">
    <property type="entry name" value="G_TR_2"/>
    <property type="match status" value="1"/>
</dbReference>
<keyword evidence="4" id="KW-0648">Protein biosynthesis</keyword>
<evidence type="ECO:0000256" key="5">
    <source>
        <dbReference type="ARBA" id="ARBA00023134"/>
    </source>
</evidence>
<dbReference type="CDD" id="cd03713">
    <property type="entry name" value="EFG_mtEFG_C"/>
    <property type="match status" value="1"/>
</dbReference>
<dbReference type="GO" id="GO:0097216">
    <property type="term" value="F:guanosine tetraphosphate binding"/>
    <property type="evidence" value="ECO:0007669"/>
    <property type="project" value="UniProtKB-ARBA"/>
</dbReference>
<dbReference type="InterPro" id="IPR035649">
    <property type="entry name" value="EFG_V"/>
</dbReference>
<keyword evidence="5" id="KW-0342">GTP-binding</keyword>
<dbReference type="Gene3D" id="2.40.30.10">
    <property type="entry name" value="Translation factors"/>
    <property type="match status" value="1"/>
</dbReference>
<dbReference type="InterPro" id="IPR041095">
    <property type="entry name" value="EFG_II"/>
</dbReference>
<dbReference type="PANTHER" id="PTHR43261">
    <property type="entry name" value="TRANSLATION ELONGATION FACTOR G-RELATED"/>
    <property type="match status" value="1"/>
</dbReference>
<evidence type="ECO:0000256" key="2">
    <source>
        <dbReference type="ARBA" id="ARBA00022741"/>
    </source>
</evidence>
<dbReference type="Gene3D" id="3.40.50.300">
    <property type="entry name" value="P-loop containing nucleotide triphosphate hydrolases"/>
    <property type="match status" value="1"/>
</dbReference>
<dbReference type="GO" id="GO:0032790">
    <property type="term" value="P:ribosome disassembly"/>
    <property type="evidence" value="ECO:0007669"/>
    <property type="project" value="TreeGrafter"/>
</dbReference>
<dbReference type="InterPro" id="IPR047872">
    <property type="entry name" value="EFG_IV"/>
</dbReference>
<evidence type="ECO:0000256" key="1">
    <source>
        <dbReference type="ARBA" id="ARBA00017872"/>
    </source>
</evidence>
<dbReference type="Pfam" id="PF22042">
    <property type="entry name" value="EF-G_D2"/>
    <property type="match status" value="1"/>
</dbReference>
<dbReference type="GO" id="GO:0003746">
    <property type="term" value="F:translation elongation factor activity"/>
    <property type="evidence" value="ECO:0007669"/>
    <property type="project" value="UniProtKB-KW"/>
</dbReference>
<dbReference type="Gene3D" id="3.30.70.870">
    <property type="entry name" value="Elongation Factor G (Translational Gtpase), domain 3"/>
    <property type="match status" value="1"/>
</dbReference>
<comment type="function">
    <text evidence="6">Catalyzes the GTP-dependent ribosomal translocation step during translation elongation. During this step, the ribosome changes from the pre-translocational (PRE) to the post-translocational (POST) state as the newly formed A-site-bound peptidyl-tRNA and P-site-bound deacylated tRNA move to the P and E sites, respectively. Catalyzes the coordinated movement of the two tRNA molecules, the mRNA and conformational changes in the ribosome.</text>
</comment>
<comment type="caution">
    <text evidence="8">The sequence shown here is derived from an EMBL/GenBank/DDBJ whole genome shotgun (WGS) entry which is preliminary data.</text>
</comment>
<dbReference type="NCBIfam" id="NF009891">
    <property type="entry name" value="PRK13351.1-1"/>
    <property type="match status" value="1"/>
</dbReference>
<keyword evidence="3 8" id="KW-0251">Elongation factor</keyword>
<dbReference type="Pfam" id="PF00009">
    <property type="entry name" value="GTP_EFTU"/>
    <property type="match status" value="1"/>
</dbReference>
<reference evidence="8 9" key="1">
    <citation type="submission" date="2020-08" db="EMBL/GenBank/DDBJ databases">
        <title>Genomic Encyclopedia of Type Strains, Phase IV (KMG-IV): sequencing the most valuable type-strain genomes for metagenomic binning, comparative biology and taxonomic classification.</title>
        <authorList>
            <person name="Goeker M."/>
        </authorList>
    </citation>
    <scope>NUCLEOTIDE SEQUENCE [LARGE SCALE GENOMIC DNA]</scope>
    <source>
        <strain evidence="8 9">DSM 11099</strain>
    </source>
</reference>
<evidence type="ECO:0000259" key="7">
    <source>
        <dbReference type="PROSITE" id="PS51722"/>
    </source>
</evidence>
<evidence type="ECO:0000313" key="9">
    <source>
        <dbReference type="Proteomes" id="UP000533306"/>
    </source>
</evidence>
<feature type="domain" description="Tr-type G" evidence="7">
    <location>
        <begin position="10"/>
        <end position="284"/>
    </location>
</feature>
<dbReference type="NCBIfam" id="NF009379">
    <property type="entry name" value="PRK12740.1-3"/>
    <property type="match status" value="1"/>
</dbReference>
<dbReference type="Pfam" id="PF03764">
    <property type="entry name" value="EFG_IV"/>
    <property type="match status" value="1"/>
</dbReference>
<dbReference type="FunFam" id="3.30.230.10:FF:000003">
    <property type="entry name" value="Elongation factor G"/>
    <property type="match status" value="1"/>
</dbReference>
<dbReference type="InterPro" id="IPR005225">
    <property type="entry name" value="Small_GTP-bd"/>
</dbReference>
<dbReference type="PANTHER" id="PTHR43261:SF7">
    <property type="entry name" value="ELONGATION FACTOR G-LIKE PROTEIN"/>
    <property type="match status" value="1"/>
</dbReference>
<dbReference type="GO" id="GO:0003924">
    <property type="term" value="F:GTPase activity"/>
    <property type="evidence" value="ECO:0007669"/>
    <property type="project" value="InterPro"/>
</dbReference>
<dbReference type="SUPFAM" id="SSF50447">
    <property type="entry name" value="Translation proteins"/>
    <property type="match status" value="1"/>
</dbReference>
<dbReference type="InterPro" id="IPR053905">
    <property type="entry name" value="EF-G-like_DII"/>
</dbReference>
<dbReference type="SUPFAM" id="SSF52540">
    <property type="entry name" value="P-loop containing nucleoside triphosphate hydrolases"/>
    <property type="match status" value="1"/>
</dbReference>
<proteinExistence type="predicted"/>
<dbReference type="Gene3D" id="3.30.230.10">
    <property type="match status" value="1"/>
</dbReference>
<dbReference type="NCBIfam" id="TIGR00231">
    <property type="entry name" value="small_GTP"/>
    <property type="match status" value="1"/>
</dbReference>
<dbReference type="Pfam" id="PF14492">
    <property type="entry name" value="EFG_III"/>
    <property type="match status" value="1"/>
</dbReference>
<dbReference type="SUPFAM" id="SSF54211">
    <property type="entry name" value="Ribosomal protein S5 domain 2-like"/>
    <property type="match status" value="1"/>
</dbReference>
<evidence type="ECO:0000256" key="6">
    <source>
        <dbReference type="ARBA" id="ARBA00024731"/>
    </source>
</evidence>
<evidence type="ECO:0000256" key="3">
    <source>
        <dbReference type="ARBA" id="ARBA00022768"/>
    </source>
</evidence>
<dbReference type="InterPro" id="IPR000640">
    <property type="entry name" value="EFG_V-like"/>
</dbReference>
<dbReference type="InterPro" id="IPR027417">
    <property type="entry name" value="P-loop_NTPase"/>
</dbReference>
<dbReference type="CDD" id="cd01434">
    <property type="entry name" value="EFG_mtEFG1_IV"/>
    <property type="match status" value="1"/>
</dbReference>
<dbReference type="SMART" id="SM00889">
    <property type="entry name" value="EFG_IV"/>
    <property type="match status" value="1"/>
</dbReference>
<dbReference type="Pfam" id="PF00679">
    <property type="entry name" value="EFG_C"/>
    <property type="match status" value="1"/>
</dbReference>
<keyword evidence="9" id="KW-1185">Reference proteome</keyword>
<dbReference type="InterPro" id="IPR020568">
    <property type="entry name" value="Ribosomal_Su5_D2-typ_SF"/>
</dbReference>
<accession>A0A7W9VWR2</accession>
<dbReference type="SMART" id="SM00838">
    <property type="entry name" value="EFG_C"/>
    <property type="match status" value="1"/>
</dbReference>